<proteinExistence type="predicted"/>
<accession>A0ACC1HBW5</accession>
<reference evidence="1" key="1">
    <citation type="submission" date="2022-06" db="EMBL/GenBank/DDBJ databases">
        <title>Phylogenomic reconstructions and comparative analyses of Kickxellomycotina fungi.</title>
        <authorList>
            <person name="Reynolds N.K."/>
            <person name="Stajich J.E."/>
            <person name="Barry K."/>
            <person name="Grigoriev I.V."/>
            <person name="Crous P."/>
            <person name="Smith M.E."/>
        </authorList>
    </citation>
    <scope>NUCLEOTIDE SEQUENCE</scope>
    <source>
        <strain evidence="1">RSA 2271</strain>
    </source>
</reference>
<evidence type="ECO:0000313" key="1">
    <source>
        <dbReference type="EMBL" id="KAJ1672836.1"/>
    </source>
</evidence>
<name>A0ACC1HBW5_9FUNG</name>
<protein>
    <submittedName>
        <fullName evidence="1">Uncharacterized protein</fullName>
    </submittedName>
</protein>
<sequence>MVHLLATCLISYAIMTLIKGKLMPALVFAFTMCHLAYSHINRQLHKSDSMYRDITAPQMIMVIKLTSTAFCIYDGTRDKQAKVMTSENRLAYRCLLNSMFWIAYYLLASPIFDYEFIVTPTYSSWWLPT</sequence>
<dbReference type="EMBL" id="JAMZIH010007754">
    <property type="protein sequence ID" value="KAJ1672836.1"/>
    <property type="molecule type" value="Genomic_DNA"/>
</dbReference>
<dbReference type="Proteomes" id="UP001145114">
    <property type="component" value="Unassembled WGS sequence"/>
</dbReference>
<organism evidence="1 2">
    <name type="scientific">Spiromyces aspiralis</name>
    <dbReference type="NCBI Taxonomy" id="68401"/>
    <lineage>
        <taxon>Eukaryota</taxon>
        <taxon>Fungi</taxon>
        <taxon>Fungi incertae sedis</taxon>
        <taxon>Zoopagomycota</taxon>
        <taxon>Kickxellomycotina</taxon>
        <taxon>Kickxellomycetes</taxon>
        <taxon>Kickxellales</taxon>
        <taxon>Kickxellaceae</taxon>
        <taxon>Spiromyces</taxon>
    </lineage>
</organism>
<evidence type="ECO:0000313" key="2">
    <source>
        <dbReference type="Proteomes" id="UP001145114"/>
    </source>
</evidence>
<gene>
    <name evidence="1" type="ORF">EV182_006395</name>
</gene>
<feature type="non-terminal residue" evidence="1">
    <location>
        <position position="129"/>
    </location>
</feature>
<keyword evidence="2" id="KW-1185">Reference proteome</keyword>
<comment type="caution">
    <text evidence="1">The sequence shown here is derived from an EMBL/GenBank/DDBJ whole genome shotgun (WGS) entry which is preliminary data.</text>
</comment>